<dbReference type="AlphaFoldDB" id="X1JC03"/>
<proteinExistence type="predicted"/>
<feature type="non-terminal residue" evidence="1">
    <location>
        <position position="1"/>
    </location>
</feature>
<dbReference type="Gene3D" id="3.90.180.10">
    <property type="entry name" value="Medium-chain alcohol dehydrogenases, catalytic domain"/>
    <property type="match status" value="1"/>
</dbReference>
<gene>
    <name evidence="1" type="ORF">S03H2_54513</name>
</gene>
<dbReference type="EMBL" id="BARU01034760">
    <property type="protein sequence ID" value="GAH67308.1"/>
    <property type="molecule type" value="Genomic_DNA"/>
</dbReference>
<name>X1JC03_9ZZZZ</name>
<sequence>QSKDSLDVAFDYSAIMAPVPKIVASAVKSCADNGIINIFAGIPAAVTGAIDLDAYIEKHLYFIGTSGSVLKDMKTVLARVEQGKLDTNLSVAAICGLDGAVEGIRAVENRLIPGKIIVYPLVEGLGLVRLEELSEKMPEVAAKLAGGLWTKEAEAELLKQ</sequence>
<evidence type="ECO:0008006" key="2">
    <source>
        <dbReference type="Google" id="ProtNLM"/>
    </source>
</evidence>
<comment type="caution">
    <text evidence="1">The sequence shown here is derived from an EMBL/GenBank/DDBJ whole genome shotgun (WGS) entry which is preliminary data.</text>
</comment>
<reference evidence="1" key="1">
    <citation type="journal article" date="2014" name="Front. Microbiol.">
        <title>High frequency of phylogenetically diverse reductive dehalogenase-homologous genes in deep subseafloor sedimentary metagenomes.</title>
        <authorList>
            <person name="Kawai M."/>
            <person name="Futagami T."/>
            <person name="Toyoda A."/>
            <person name="Takaki Y."/>
            <person name="Nishi S."/>
            <person name="Hori S."/>
            <person name="Arai W."/>
            <person name="Tsubouchi T."/>
            <person name="Morono Y."/>
            <person name="Uchiyama I."/>
            <person name="Ito T."/>
            <person name="Fujiyama A."/>
            <person name="Inagaki F."/>
            <person name="Takami H."/>
        </authorList>
    </citation>
    <scope>NUCLEOTIDE SEQUENCE</scope>
    <source>
        <strain evidence="1">Expedition CK06-06</strain>
    </source>
</reference>
<accession>X1JC03</accession>
<organism evidence="1">
    <name type="scientific">marine sediment metagenome</name>
    <dbReference type="NCBI Taxonomy" id="412755"/>
    <lineage>
        <taxon>unclassified sequences</taxon>
        <taxon>metagenomes</taxon>
        <taxon>ecological metagenomes</taxon>
    </lineage>
</organism>
<protein>
    <recommendedName>
        <fullName evidence="2">Alcohol dehydrogenase-like C-terminal domain-containing protein</fullName>
    </recommendedName>
</protein>
<evidence type="ECO:0000313" key="1">
    <source>
        <dbReference type="EMBL" id="GAH67308.1"/>
    </source>
</evidence>